<dbReference type="CDD" id="cd21037">
    <property type="entry name" value="MLKL_NTD"/>
    <property type="match status" value="1"/>
</dbReference>
<keyword evidence="3" id="KW-1185">Reference proteome</keyword>
<accession>A0A6A4HJY4</accession>
<sequence length="372" mass="41096">MAPEKLPQRRSSSSVVSTVWDVSEQVLRTLTGVAQYVPTPILGRASVVALSIFEAVQGANENKDALKQLASVACNLVFIVSNTFKELHPLSNSLETDQQQPKSEAFSADPVLNRHVDELVHTLNDIQAFITNQTSRPLLRRVVSSRSDLNIIQDYRDHLKQTLDAFQLQSLITIRETVSRMASRQESMNQEAARRHDSVRQTLSTIHEEFKKSNQRQSENRGPFTESPVASPTSSSPSSPFPSRSSTMNTLSLKSNNPFASLISRASSVQGNISVNHISGDYSIIEKVDKSTRENYNNVFHGNAVIVSSGRGRQEQEHSYGPSGNGFGYDPNTGLPGRGWARVRGRYIGASGAGPGRRRTMSEDGYDSHVYY</sequence>
<dbReference type="GO" id="GO:0007166">
    <property type="term" value="P:cell surface receptor signaling pathway"/>
    <property type="evidence" value="ECO:0007669"/>
    <property type="project" value="InterPro"/>
</dbReference>
<evidence type="ECO:0000313" key="2">
    <source>
        <dbReference type="EMBL" id="KAE9397768.1"/>
    </source>
</evidence>
<feature type="region of interest" description="Disordered" evidence="1">
    <location>
        <begin position="351"/>
        <end position="372"/>
    </location>
</feature>
<evidence type="ECO:0000313" key="3">
    <source>
        <dbReference type="Proteomes" id="UP000799118"/>
    </source>
</evidence>
<feature type="region of interest" description="Disordered" evidence="1">
    <location>
        <begin position="209"/>
        <end position="252"/>
    </location>
</feature>
<gene>
    <name evidence="2" type="ORF">BT96DRAFT_1020565</name>
</gene>
<dbReference type="OrthoDB" id="192148at2759"/>
<dbReference type="Proteomes" id="UP000799118">
    <property type="component" value="Unassembled WGS sequence"/>
</dbReference>
<name>A0A6A4HJY4_9AGAR</name>
<evidence type="ECO:0000256" key="1">
    <source>
        <dbReference type="SAM" id="MobiDB-lite"/>
    </source>
</evidence>
<dbReference type="InterPro" id="IPR059179">
    <property type="entry name" value="MLKL-like_MCAfunc"/>
</dbReference>
<dbReference type="InterPro" id="IPR036537">
    <property type="entry name" value="Adaptor_Cbl_N_dom_sf"/>
</dbReference>
<organism evidence="2 3">
    <name type="scientific">Gymnopus androsaceus JB14</name>
    <dbReference type="NCBI Taxonomy" id="1447944"/>
    <lineage>
        <taxon>Eukaryota</taxon>
        <taxon>Fungi</taxon>
        <taxon>Dikarya</taxon>
        <taxon>Basidiomycota</taxon>
        <taxon>Agaricomycotina</taxon>
        <taxon>Agaricomycetes</taxon>
        <taxon>Agaricomycetidae</taxon>
        <taxon>Agaricales</taxon>
        <taxon>Marasmiineae</taxon>
        <taxon>Omphalotaceae</taxon>
        <taxon>Gymnopus</taxon>
    </lineage>
</organism>
<reference evidence="2" key="1">
    <citation type="journal article" date="2019" name="Environ. Microbiol.">
        <title>Fungal ecological strategies reflected in gene transcription - a case study of two litter decomposers.</title>
        <authorList>
            <person name="Barbi F."/>
            <person name="Kohler A."/>
            <person name="Barry K."/>
            <person name="Baskaran P."/>
            <person name="Daum C."/>
            <person name="Fauchery L."/>
            <person name="Ihrmark K."/>
            <person name="Kuo A."/>
            <person name="LaButti K."/>
            <person name="Lipzen A."/>
            <person name="Morin E."/>
            <person name="Grigoriev I.V."/>
            <person name="Henrissat B."/>
            <person name="Lindahl B."/>
            <person name="Martin F."/>
        </authorList>
    </citation>
    <scope>NUCLEOTIDE SEQUENCE</scope>
    <source>
        <strain evidence="2">JB14</strain>
    </source>
</reference>
<dbReference type="EMBL" id="ML769492">
    <property type="protein sequence ID" value="KAE9397768.1"/>
    <property type="molecule type" value="Genomic_DNA"/>
</dbReference>
<dbReference type="AlphaFoldDB" id="A0A6A4HJY4"/>
<protein>
    <submittedName>
        <fullName evidence="2">Uncharacterized protein</fullName>
    </submittedName>
</protein>
<proteinExistence type="predicted"/>
<dbReference type="Gene3D" id="1.20.930.20">
    <property type="entry name" value="Adaptor protein Cbl, N-terminal domain"/>
    <property type="match status" value="1"/>
</dbReference>
<feature type="compositionally biased region" description="Low complexity" evidence="1">
    <location>
        <begin position="227"/>
        <end position="246"/>
    </location>
</feature>
<feature type="region of interest" description="Disordered" evidence="1">
    <location>
        <begin position="310"/>
        <end position="331"/>
    </location>
</feature>